<accession>S5T4Y8</accession>
<dbReference type="InterPro" id="IPR023907">
    <property type="entry name" value="Non-F420_Flavin_OxRdtase"/>
</dbReference>
<evidence type="ECO:0000259" key="2">
    <source>
        <dbReference type="Pfam" id="PF00296"/>
    </source>
</evidence>
<gene>
    <name evidence="3" type="ORF">B841_11090</name>
</gene>
<sequence>MTVIGFHASHEQIGPATLLRDVQRAEAAGFDAASCSDHLEPWSAQQGHSGFAWSWLGAALATTSLRFGVVTAPGYRHHPTMIAHAAATLAEMFPGRFWFAPGSGEFLNEHVTGKPWPDKEARQRRLGECLQVIRELHDGARITHHGEVTVDRARIWDVPDPRPPMILPALTTETARRFAAQVDGLTTVNQPLNDLRDMLAAYRAGGGTGKAILQVHLSWAETEDEAAAIAHEQWRTNVFAPPVMADLALPEDYERRAEEEQVTVDDVRGAVNVSADLDRHVHWLQQYRDIGFDEIYLHHVGQDQGPFIEAFGAHVLPQLR</sequence>
<dbReference type="Pfam" id="PF00296">
    <property type="entry name" value="Bac_luciferase"/>
    <property type="match status" value="1"/>
</dbReference>
<dbReference type="GO" id="GO:0016705">
    <property type="term" value="F:oxidoreductase activity, acting on paired donors, with incorporation or reduction of molecular oxygen"/>
    <property type="evidence" value="ECO:0007669"/>
    <property type="project" value="InterPro"/>
</dbReference>
<dbReference type="NCBIfam" id="TIGR03885">
    <property type="entry name" value="flavin_revert"/>
    <property type="match status" value="1"/>
</dbReference>
<dbReference type="EMBL" id="CP003924">
    <property type="protein sequence ID" value="AGS35690.1"/>
    <property type="molecule type" value="Genomic_DNA"/>
</dbReference>
<dbReference type="InterPro" id="IPR019945">
    <property type="entry name" value="F420_G6P_DH-rel"/>
</dbReference>
<dbReference type="PATRIC" id="fig|1224163.3.peg.2236"/>
<keyword evidence="1" id="KW-0560">Oxidoreductase</keyword>
<dbReference type="KEGG" id="cmd:B841_11090"/>
<proteinExistence type="predicted"/>
<evidence type="ECO:0000256" key="1">
    <source>
        <dbReference type="ARBA" id="ARBA00023002"/>
    </source>
</evidence>
<dbReference type="InterPro" id="IPR050564">
    <property type="entry name" value="F420-G6PD/mer"/>
</dbReference>
<evidence type="ECO:0000313" key="3">
    <source>
        <dbReference type="EMBL" id="AGS35690.1"/>
    </source>
</evidence>
<dbReference type="HOGENOM" id="CLU_027853_4_0_11"/>
<feature type="domain" description="Luciferase-like" evidence="2">
    <location>
        <begin position="9"/>
        <end position="294"/>
    </location>
</feature>
<dbReference type="STRING" id="1224163.B841_11090"/>
<dbReference type="SUPFAM" id="SSF51679">
    <property type="entry name" value="Bacterial luciferase-like"/>
    <property type="match status" value="1"/>
</dbReference>
<dbReference type="eggNOG" id="COG2141">
    <property type="taxonomic scope" value="Bacteria"/>
</dbReference>
<evidence type="ECO:0000313" key="4">
    <source>
        <dbReference type="Proteomes" id="UP000015388"/>
    </source>
</evidence>
<name>S5T4Y8_9CORY</name>
<dbReference type="Proteomes" id="UP000015388">
    <property type="component" value="Chromosome"/>
</dbReference>
<reference evidence="3 4" key="1">
    <citation type="submission" date="2012-11" db="EMBL/GenBank/DDBJ databases">
        <title>The complete genome sequence of Corynebacterium maris Coryn-1 (=DSM 45190).</title>
        <authorList>
            <person name="Schaffert L."/>
            <person name="Albersmeier A."/>
            <person name="Kalinowski J."/>
            <person name="Ruckert C."/>
        </authorList>
    </citation>
    <scope>NUCLEOTIDE SEQUENCE [LARGE SCALE GENOMIC DNA]</scope>
    <source>
        <strain evidence="4">Coryn-1</strain>
    </source>
</reference>
<dbReference type="AlphaFoldDB" id="S5T4Y8"/>
<organism evidence="3 4">
    <name type="scientific">Corynebacterium maris DSM 45190</name>
    <dbReference type="NCBI Taxonomy" id="1224163"/>
    <lineage>
        <taxon>Bacteria</taxon>
        <taxon>Bacillati</taxon>
        <taxon>Actinomycetota</taxon>
        <taxon>Actinomycetes</taxon>
        <taxon>Mycobacteriales</taxon>
        <taxon>Corynebacteriaceae</taxon>
        <taxon>Corynebacterium</taxon>
    </lineage>
</organism>
<keyword evidence="4" id="KW-1185">Reference proteome</keyword>
<dbReference type="PANTHER" id="PTHR43244:SF1">
    <property type="entry name" value="5,10-METHYLENETETRAHYDROMETHANOPTERIN REDUCTASE"/>
    <property type="match status" value="1"/>
</dbReference>
<dbReference type="InterPro" id="IPR011251">
    <property type="entry name" value="Luciferase-like_dom"/>
</dbReference>
<dbReference type="NCBIfam" id="TIGR03557">
    <property type="entry name" value="F420_G6P_family"/>
    <property type="match status" value="1"/>
</dbReference>
<dbReference type="OrthoDB" id="180193at2"/>
<dbReference type="InterPro" id="IPR036661">
    <property type="entry name" value="Luciferase-like_sf"/>
</dbReference>
<dbReference type="RefSeq" id="WP_020935622.1">
    <property type="nucleotide sequence ID" value="NC_021915.1"/>
</dbReference>
<protein>
    <submittedName>
        <fullName evidence="3">Dehydrogenase</fullName>
    </submittedName>
</protein>
<dbReference type="PANTHER" id="PTHR43244">
    <property type="match status" value="1"/>
</dbReference>
<dbReference type="Gene3D" id="3.20.20.30">
    <property type="entry name" value="Luciferase-like domain"/>
    <property type="match status" value="1"/>
</dbReference>